<evidence type="ECO:0000313" key="3">
    <source>
        <dbReference type="Proteomes" id="UP000553193"/>
    </source>
</evidence>
<evidence type="ECO:0000313" key="2">
    <source>
        <dbReference type="EMBL" id="MBB3897159.1"/>
    </source>
</evidence>
<reference evidence="2 3" key="1">
    <citation type="submission" date="2020-08" db="EMBL/GenBank/DDBJ databases">
        <title>Genomic Encyclopedia of Type Strains, Phase IV (KMG-IV): sequencing the most valuable type-strain genomes for metagenomic binning, comparative biology and taxonomic classification.</title>
        <authorList>
            <person name="Goeker M."/>
        </authorList>
    </citation>
    <scope>NUCLEOTIDE SEQUENCE [LARGE SCALE GENOMIC DNA]</scope>
    <source>
        <strain evidence="2 3">DSM 19979</strain>
    </source>
</reference>
<keyword evidence="3" id="KW-1185">Reference proteome</keyword>
<organism evidence="2 3">
    <name type="scientific">Roseococcus suduntuyensis</name>
    <dbReference type="NCBI Taxonomy" id="455361"/>
    <lineage>
        <taxon>Bacteria</taxon>
        <taxon>Pseudomonadati</taxon>
        <taxon>Pseudomonadota</taxon>
        <taxon>Alphaproteobacteria</taxon>
        <taxon>Acetobacterales</taxon>
        <taxon>Roseomonadaceae</taxon>
        <taxon>Roseococcus</taxon>
    </lineage>
</organism>
<sequence>MPRAHPPHLGRARHAPLSHIEQIIKLADTPAETTEADTENLLHEARHQMDQDSDTGEDTARDGEAG</sequence>
<protein>
    <submittedName>
        <fullName evidence="2">Uncharacterized protein</fullName>
    </submittedName>
</protein>
<proteinExistence type="predicted"/>
<dbReference type="Proteomes" id="UP000553193">
    <property type="component" value="Unassembled WGS sequence"/>
</dbReference>
<feature type="region of interest" description="Disordered" evidence="1">
    <location>
        <begin position="27"/>
        <end position="66"/>
    </location>
</feature>
<gene>
    <name evidence="2" type="ORF">GGQ83_000585</name>
</gene>
<comment type="caution">
    <text evidence="2">The sequence shown here is derived from an EMBL/GenBank/DDBJ whole genome shotgun (WGS) entry which is preliminary data.</text>
</comment>
<name>A0A840A6L6_9PROT</name>
<dbReference type="EMBL" id="JACIDJ010000001">
    <property type="protein sequence ID" value="MBB3897159.1"/>
    <property type="molecule type" value="Genomic_DNA"/>
</dbReference>
<accession>A0A840A6L6</accession>
<dbReference type="AlphaFoldDB" id="A0A840A6L6"/>
<dbReference type="RefSeq" id="WP_184382096.1">
    <property type="nucleotide sequence ID" value="NZ_JACIDJ010000001.1"/>
</dbReference>
<feature type="compositionally biased region" description="Basic and acidic residues" evidence="1">
    <location>
        <begin position="40"/>
        <end position="50"/>
    </location>
</feature>
<evidence type="ECO:0000256" key="1">
    <source>
        <dbReference type="SAM" id="MobiDB-lite"/>
    </source>
</evidence>